<reference evidence="4" key="1">
    <citation type="journal article" date="2015" name="J. Biotechnol.">
        <title>Complete genome sequence of Haloferax gibbonsii strain ARA6, a potential producer of polyhydroxyalkanoates and halocins isolated from Araruama, Rio de Janeiro, Brasil.</title>
        <authorList>
            <person name="Pinto L.H."/>
            <person name="D'Alincourt Carvalho-Assef A.P."/>
            <person name="Vieira R.P."/>
            <person name="Clementino M.M."/>
            <person name="Albano R.M."/>
        </authorList>
    </citation>
    <scope>NUCLEOTIDE SEQUENCE [LARGE SCALE GENOMIC DNA]</scope>
    <source>
        <strain evidence="4">ARA6</strain>
    </source>
</reference>
<feature type="transmembrane region" description="Helical" evidence="1">
    <location>
        <begin position="16"/>
        <end position="33"/>
    </location>
</feature>
<reference evidence="2" key="2">
    <citation type="submission" date="2015-06" db="EMBL/GenBank/DDBJ databases">
        <authorList>
            <person name="Hoefler B.C."/>
            <person name="Straight P.D."/>
        </authorList>
    </citation>
    <scope>NUCLEOTIDE SEQUENCE [LARGE SCALE GENOMIC DNA]</scope>
    <source>
        <strain evidence="2">ARA6</strain>
    </source>
</reference>
<feature type="transmembrane region" description="Helical" evidence="1">
    <location>
        <begin position="39"/>
        <end position="57"/>
    </location>
</feature>
<dbReference type="KEGG" id="hgi:ABY42_13430"/>
<evidence type="ECO:0000313" key="2">
    <source>
        <dbReference type="EMBL" id="AKU08686.1"/>
    </source>
</evidence>
<dbReference type="EMBL" id="CP011947">
    <property type="protein sequence ID" value="AKU08686.1"/>
    <property type="molecule type" value="Genomic_DNA"/>
</dbReference>
<evidence type="ECO:0000313" key="4">
    <source>
        <dbReference type="Proteomes" id="UP000066124"/>
    </source>
</evidence>
<evidence type="ECO:0008006" key="5">
    <source>
        <dbReference type="Google" id="ProtNLM"/>
    </source>
</evidence>
<accession>A0A0K1IW40</accession>
<protein>
    <recommendedName>
        <fullName evidence="5">Membrane-spanning protein</fullName>
    </recommendedName>
</protein>
<feature type="transmembrane region" description="Helical" evidence="1">
    <location>
        <begin position="107"/>
        <end position="125"/>
    </location>
</feature>
<feature type="transmembrane region" description="Helical" evidence="1">
    <location>
        <begin position="137"/>
        <end position="156"/>
    </location>
</feature>
<dbReference type="PATRIC" id="fig|35746.4.peg.2897"/>
<keyword evidence="1" id="KW-1133">Transmembrane helix</keyword>
<dbReference type="InterPro" id="IPR014509">
    <property type="entry name" value="YjdF-like"/>
</dbReference>
<dbReference type="RefSeq" id="WP_004974704.1">
    <property type="nucleotide sequence ID" value="NZ_CP011947.1"/>
</dbReference>
<dbReference type="EMBL" id="CP063205">
    <property type="protein sequence ID" value="QOS12144.1"/>
    <property type="molecule type" value="Genomic_DNA"/>
</dbReference>
<dbReference type="GeneID" id="59459669"/>
<evidence type="ECO:0000256" key="1">
    <source>
        <dbReference type="SAM" id="Phobius"/>
    </source>
</evidence>
<feature type="transmembrane region" description="Helical" evidence="1">
    <location>
        <begin position="189"/>
        <end position="210"/>
    </location>
</feature>
<sequence>MKIRSHLHIDARRQRQLSRAMQVVLVGLVFIGLDRGNLGIVVNALVGLGVTYLPALLERDYRIPMDAGLTLWISTAAFLHALGTVGFPGSETSFYAGVWWWDHLTHALSSSVVAAAGYATVRAVDEHTADIYLPPRFMFVFILLFVLAFGVFWEVIEFAISGVASLAGTASVLTQYGLDDTLLDLVFDAVGGVIVAIWGTAHLSDVVGALQKRLESTSR</sequence>
<reference evidence="3" key="3">
    <citation type="journal article" date="2021" name="Front. Microbiol.">
        <title>Cellular and Genomic Properties of Haloferax gibbonsii LR2-5, the Host of Euryarchaeal Virus HFTV1.</title>
        <authorList>
            <person name="Tittes C."/>
            <person name="Schwarzer S."/>
            <person name="Pfeiffer F."/>
            <person name="Dyall-Smith M."/>
            <person name="Rodriguez-Franco M."/>
            <person name="Oksanen H.M."/>
            <person name="Quax T.E.F."/>
        </authorList>
    </citation>
    <scope>NUCLEOTIDE SEQUENCE</scope>
    <source>
        <strain evidence="3">LR2-5</strain>
    </source>
</reference>
<dbReference type="Proteomes" id="UP000066124">
    <property type="component" value="Chromosome"/>
</dbReference>
<proteinExistence type="predicted"/>
<evidence type="ECO:0000313" key="3">
    <source>
        <dbReference type="EMBL" id="QOS12144.1"/>
    </source>
</evidence>
<keyword evidence="1" id="KW-0812">Transmembrane</keyword>
<feature type="transmembrane region" description="Helical" evidence="1">
    <location>
        <begin position="69"/>
        <end position="87"/>
    </location>
</feature>
<dbReference type="Pfam" id="PF09997">
    <property type="entry name" value="DUF2238"/>
    <property type="match status" value="1"/>
</dbReference>
<gene>
    <name evidence="2" type="ORF">ABY42_13430</name>
    <name evidence="3" type="ORF">HfgLR_10025</name>
</gene>
<dbReference type="AlphaFoldDB" id="A0A0K1IW40"/>
<keyword evidence="1" id="KW-0472">Membrane</keyword>
<organism evidence="2 4">
    <name type="scientific">Haloferax gibbonsii</name>
    <dbReference type="NCBI Taxonomy" id="35746"/>
    <lineage>
        <taxon>Archaea</taxon>
        <taxon>Methanobacteriati</taxon>
        <taxon>Methanobacteriota</taxon>
        <taxon>Stenosarchaea group</taxon>
        <taxon>Halobacteria</taxon>
        <taxon>Halobacteriales</taxon>
        <taxon>Haloferacaceae</taxon>
        <taxon>Haloferax</taxon>
    </lineage>
</organism>
<dbReference type="Proteomes" id="UP000663064">
    <property type="component" value="Chromosome"/>
</dbReference>
<name>A0A0K1IW40_HALGI</name>